<reference evidence="1 2" key="1">
    <citation type="journal article" date="2018" name="Mol. Biol. Evol.">
        <title>Broad Genomic Sampling Reveals a Smut Pathogenic Ancestry of the Fungal Clade Ustilaginomycotina.</title>
        <authorList>
            <person name="Kijpornyongpan T."/>
            <person name="Mondo S.J."/>
            <person name="Barry K."/>
            <person name="Sandor L."/>
            <person name="Lee J."/>
            <person name="Lipzen A."/>
            <person name="Pangilinan J."/>
            <person name="LaButti K."/>
            <person name="Hainaut M."/>
            <person name="Henrissat B."/>
            <person name="Grigoriev I.V."/>
            <person name="Spatafora J.W."/>
            <person name="Aime M.C."/>
        </authorList>
    </citation>
    <scope>NUCLEOTIDE SEQUENCE [LARGE SCALE GENOMIC DNA]</scope>
    <source>
        <strain evidence="1 2">SA 807</strain>
    </source>
</reference>
<evidence type="ECO:0000313" key="2">
    <source>
        <dbReference type="Proteomes" id="UP000245626"/>
    </source>
</evidence>
<accession>A0ACD0NNL7</accession>
<name>A0ACD0NNL7_9BASI</name>
<dbReference type="EMBL" id="KZ820440">
    <property type="protein sequence ID" value="PWN47411.1"/>
    <property type="molecule type" value="Genomic_DNA"/>
</dbReference>
<organism evidence="1 2">
    <name type="scientific">Violaceomyces palustris</name>
    <dbReference type="NCBI Taxonomy" id="1673888"/>
    <lineage>
        <taxon>Eukaryota</taxon>
        <taxon>Fungi</taxon>
        <taxon>Dikarya</taxon>
        <taxon>Basidiomycota</taxon>
        <taxon>Ustilaginomycotina</taxon>
        <taxon>Ustilaginomycetes</taxon>
        <taxon>Violaceomycetales</taxon>
        <taxon>Violaceomycetaceae</taxon>
        <taxon>Violaceomyces</taxon>
    </lineage>
</organism>
<protein>
    <submittedName>
        <fullName evidence="1">Uncharacterized protein</fullName>
    </submittedName>
</protein>
<evidence type="ECO:0000313" key="1">
    <source>
        <dbReference type="EMBL" id="PWN47411.1"/>
    </source>
</evidence>
<dbReference type="Proteomes" id="UP000245626">
    <property type="component" value="Unassembled WGS sequence"/>
</dbReference>
<keyword evidence="2" id="KW-1185">Reference proteome</keyword>
<gene>
    <name evidence="1" type="ORF">IE53DRAFT_390456</name>
</gene>
<sequence>MSCRTLAKQGCSIDSGLSQSQYGASVYHVQPPPSSLQTRQALGLFLNRTKFGIVLRLGLARHRRVAA</sequence>
<proteinExistence type="predicted"/>